<evidence type="ECO:0000313" key="2">
    <source>
        <dbReference type="EMBL" id="TLP91602.1"/>
    </source>
</evidence>
<accession>A0A5R9B6Z3</accession>
<dbReference type="AlphaFoldDB" id="A0A5R9B6Z3"/>
<protein>
    <recommendedName>
        <fullName evidence="1">Helicase Helix-turn-helix domain-containing protein</fullName>
    </recommendedName>
</protein>
<gene>
    <name evidence="2" type="ORF">FEZ53_04750</name>
</gene>
<feature type="domain" description="Helicase Helix-turn-helix" evidence="1">
    <location>
        <begin position="224"/>
        <end position="309"/>
    </location>
</feature>
<dbReference type="InterPro" id="IPR008308">
    <property type="entry name" value="YpbB-like"/>
</dbReference>
<dbReference type="RefSeq" id="WP_138405770.1">
    <property type="nucleotide sequence ID" value="NZ_JBOIHY010000001.1"/>
</dbReference>
<dbReference type="InterPro" id="IPR029491">
    <property type="entry name" value="Helicase_HTH"/>
</dbReference>
<dbReference type="EMBL" id="VBTJ01000001">
    <property type="protein sequence ID" value="TLP91602.1"/>
    <property type="molecule type" value="Genomic_DNA"/>
</dbReference>
<evidence type="ECO:0000313" key="3">
    <source>
        <dbReference type="Proteomes" id="UP000307747"/>
    </source>
</evidence>
<organism evidence="2 3">
    <name type="scientific">Staphylococcus xylosus</name>
    <dbReference type="NCBI Taxonomy" id="1288"/>
    <lineage>
        <taxon>Bacteria</taxon>
        <taxon>Bacillati</taxon>
        <taxon>Bacillota</taxon>
        <taxon>Bacilli</taxon>
        <taxon>Bacillales</taxon>
        <taxon>Staphylococcaceae</taxon>
        <taxon>Staphylococcus</taxon>
    </lineage>
</organism>
<reference evidence="2 3" key="1">
    <citation type="submission" date="2019-05" db="EMBL/GenBank/DDBJ databases">
        <title>The metagenome of a microbial culture collection derived from dairy environment covers the genomic content of the human microbiome.</title>
        <authorList>
            <person name="Roder T."/>
            <person name="Wuthrich D."/>
            <person name="Sattari Z."/>
            <person name="Von Ah U."/>
            <person name="Bar C."/>
            <person name="Ronchi F."/>
            <person name="Macpherson A.J."/>
            <person name="Ganal-Vonarburg S.C."/>
            <person name="Bruggmann R."/>
            <person name="Vergeres G."/>
        </authorList>
    </citation>
    <scope>NUCLEOTIDE SEQUENCE [LARGE SCALE GENOMIC DNA]</scope>
    <source>
        <strain evidence="2 3">FAM 20833</strain>
    </source>
</reference>
<dbReference type="PIRSF" id="PIRSF021350">
    <property type="entry name" value="UCP021350"/>
    <property type="match status" value="1"/>
</dbReference>
<sequence>MYNLIHFAYTKSHNYKTEKSIFNIITGKKSHQTFFDACSQQLLSLYHSMPKLKYSLFEQYSNNFNIEEQQFQNIISHPRHTYDSLSNTFNAIQLLTQTLSNVQHNNYQFVPITQHRAVHQKVKHLYKKISDHHLENLFIDELTLLFQSLTNQNSDLYIHYYLQGFEESMYTRQQISLIEAISQEMLFELEIRDLVTLMYEIENEQRYPLLHSLIILPTLLNKTEKTYLGIQNGLNFKQLVAQQNVKPNTIDDHILELFIKGYITDYDNYLNHIDYTPFMTYYISNRSERLRNYKDSFSELSYFEIKLVIVGVERGELNVTR</sequence>
<proteinExistence type="predicted"/>
<dbReference type="Proteomes" id="UP000307747">
    <property type="component" value="Unassembled WGS sequence"/>
</dbReference>
<comment type="caution">
    <text evidence="2">The sequence shown here is derived from an EMBL/GenBank/DDBJ whole genome shotgun (WGS) entry which is preliminary data.</text>
</comment>
<dbReference type="Pfam" id="PF14493">
    <property type="entry name" value="HTH_40"/>
    <property type="match status" value="1"/>
</dbReference>
<name>A0A5R9B6Z3_STAXY</name>
<dbReference type="OrthoDB" id="2354672at2"/>
<evidence type="ECO:0000259" key="1">
    <source>
        <dbReference type="Pfam" id="PF14493"/>
    </source>
</evidence>